<dbReference type="SUPFAM" id="SSF54593">
    <property type="entry name" value="Glyoxalase/Bleomycin resistance protein/Dihydroxybiphenyl dioxygenase"/>
    <property type="match status" value="1"/>
</dbReference>
<dbReference type="RefSeq" id="WP_331846613.1">
    <property type="nucleotide sequence ID" value="NZ_JAZHPZ010000004.1"/>
</dbReference>
<feature type="domain" description="Glyoxalase/fosfomycin resistance/dioxygenase" evidence="1">
    <location>
        <begin position="7"/>
        <end position="133"/>
    </location>
</feature>
<dbReference type="GO" id="GO:0051213">
    <property type="term" value="F:dioxygenase activity"/>
    <property type="evidence" value="ECO:0007669"/>
    <property type="project" value="UniProtKB-KW"/>
</dbReference>
<dbReference type="InterPro" id="IPR029068">
    <property type="entry name" value="Glyas_Bleomycin-R_OHBP_Dase"/>
</dbReference>
<keyword evidence="2" id="KW-0560">Oxidoreductase</keyword>
<evidence type="ECO:0000313" key="2">
    <source>
        <dbReference type="EMBL" id="MEF2966399.1"/>
    </source>
</evidence>
<dbReference type="PANTHER" id="PTHR33990">
    <property type="entry name" value="PROTEIN YJDN-RELATED"/>
    <property type="match status" value="1"/>
</dbReference>
<dbReference type="EMBL" id="JAZHPZ010000004">
    <property type="protein sequence ID" value="MEF2966399.1"/>
    <property type="molecule type" value="Genomic_DNA"/>
</dbReference>
<keyword evidence="2" id="KW-0223">Dioxygenase</keyword>
<organism evidence="2 3">
    <name type="scientific">Paenibacillus haidiansis</name>
    <dbReference type="NCBI Taxonomy" id="1574488"/>
    <lineage>
        <taxon>Bacteria</taxon>
        <taxon>Bacillati</taxon>
        <taxon>Bacillota</taxon>
        <taxon>Bacilli</taxon>
        <taxon>Bacillales</taxon>
        <taxon>Paenibacillaceae</taxon>
        <taxon>Paenibacillus</taxon>
    </lineage>
</organism>
<proteinExistence type="predicted"/>
<gene>
    <name evidence="2" type="ORF">V3851_11210</name>
</gene>
<evidence type="ECO:0000259" key="1">
    <source>
        <dbReference type="Pfam" id="PF00903"/>
    </source>
</evidence>
<evidence type="ECO:0000313" key="3">
    <source>
        <dbReference type="Proteomes" id="UP001306950"/>
    </source>
</evidence>
<sequence length="142" mass="15544">MKMILTPFLLIDGDAAEAIAFYERVLGAKVLFKQTFGEMPNPPAELLSGPDRERIAHSVLKIGDSQLFVADIASDESLQPGNQVTVCITVAEAEEAEELFELLQEGGRVREPLQATYFSPAYGSVTDKFGVTFLVFTGRSKE</sequence>
<accession>A0ABU7VRK3</accession>
<keyword evidence="3" id="KW-1185">Reference proteome</keyword>
<dbReference type="Pfam" id="PF00903">
    <property type="entry name" value="Glyoxalase"/>
    <property type="match status" value="1"/>
</dbReference>
<comment type="caution">
    <text evidence="2">The sequence shown here is derived from an EMBL/GenBank/DDBJ whole genome shotgun (WGS) entry which is preliminary data.</text>
</comment>
<dbReference type="Gene3D" id="3.10.180.10">
    <property type="entry name" value="2,3-Dihydroxybiphenyl 1,2-Dioxygenase, domain 1"/>
    <property type="match status" value="1"/>
</dbReference>
<protein>
    <submittedName>
        <fullName evidence="2">Glyoxalase/bleomycin resistance/extradiol dioxygenase family protein</fullName>
    </submittedName>
</protein>
<reference evidence="2 3" key="1">
    <citation type="submission" date="2024-02" db="EMBL/GenBank/DDBJ databases">
        <title>A nitrogen-fixing paenibacillus bacterium.</title>
        <authorList>
            <person name="Zhang W.L."/>
            <person name="Chen S.F."/>
        </authorList>
    </citation>
    <scope>NUCLEOTIDE SEQUENCE [LARGE SCALE GENOMIC DNA]</scope>
    <source>
        <strain evidence="2 3">M1</strain>
    </source>
</reference>
<name>A0ABU7VRK3_9BACL</name>
<dbReference type="InterPro" id="IPR004360">
    <property type="entry name" value="Glyas_Fos-R_dOase_dom"/>
</dbReference>
<dbReference type="CDD" id="cd06588">
    <property type="entry name" value="PhnB_like"/>
    <property type="match status" value="1"/>
</dbReference>
<dbReference type="InterPro" id="IPR028973">
    <property type="entry name" value="PhnB-like"/>
</dbReference>
<dbReference type="Proteomes" id="UP001306950">
    <property type="component" value="Unassembled WGS sequence"/>
</dbReference>
<dbReference type="PANTHER" id="PTHR33990:SF1">
    <property type="entry name" value="PROTEIN YJDN"/>
    <property type="match status" value="1"/>
</dbReference>